<dbReference type="Proteomes" id="UP000591071">
    <property type="component" value="Unassembled WGS sequence"/>
</dbReference>
<dbReference type="InterPro" id="IPR001226">
    <property type="entry name" value="Flavodoxin_CS"/>
</dbReference>
<dbReference type="PIRSF" id="PIRSF005243">
    <property type="entry name" value="ROO"/>
    <property type="match status" value="1"/>
</dbReference>
<dbReference type="Gene3D" id="3.40.50.360">
    <property type="match status" value="1"/>
</dbReference>
<accession>A0A848BXI3</accession>
<dbReference type="Gene3D" id="3.60.15.10">
    <property type="entry name" value="Ribonuclease Z/Hydroxyacylglutathione hydrolase-like"/>
    <property type="match status" value="1"/>
</dbReference>
<evidence type="ECO:0000256" key="2">
    <source>
        <dbReference type="ARBA" id="ARBA00007121"/>
    </source>
</evidence>
<dbReference type="PANTHER" id="PTHR32145">
    <property type="entry name" value="DIFLAVIN FLAVOPROTEIN A 2-RELATED"/>
    <property type="match status" value="1"/>
</dbReference>
<dbReference type="AlphaFoldDB" id="A0A848BXI3"/>
<evidence type="ECO:0000259" key="5">
    <source>
        <dbReference type="PROSITE" id="PS50902"/>
    </source>
</evidence>
<dbReference type="RefSeq" id="WP_059077031.1">
    <property type="nucleotide sequence ID" value="NZ_JABAFG010000001.1"/>
</dbReference>
<sequence length="408" mass="46771">MYCVRAITNDVYWVGANDHRLHLFENIHPIPRGVSYNAYVLLDKATVLFDTVDWSVCRQFLENVEHVLNGRDLDYLVINHMEPDHCASMEEIILRYPKVKIISTEKSFMLMRQFGFRIDNQDLIEVKEGDTQCFGKHTVTYVAAPMVHWPEAMVTLDLTDGILFSADAFGSFIALDGRLFADEVNFDRDWIDEARRYYTNIVGKYGPHVQHLLGKAATVLDKIKYICPLHGPVWRRDFPYLLDKYTHWSTYTPEEKGVLIVYASMYGNTESAAQILASRLCEKGITNIRVCDVSNIHVSELIAETFKYSHLVLASVTYNLGIYPVMLDFLEHMKALHVQKRTVAIIENGSWAVKSGDLMQKFIDDNLQDMTVLNERVSMASALHEDKQQEMEQLAQALADSLQDTEQS</sequence>
<reference evidence="6 7" key="1">
    <citation type="submission" date="2020-04" db="EMBL/GenBank/DDBJ databases">
        <authorList>
            <person name="Hitch T.C.A."/>
            <person name="Wylensek D."/>
            <person name="Clavel T."/>
        </authorList>
    </citation>
    <scope>NUCLEOTIDE SEQUENCE [LARGE SCALE GENOMIC DNA]</scope>
    <source>
        <strain evidence="6 7">Oil-RF-744-FAT-WT-6-1</strain>
    </source>
</reference>
<evidence type="ECO:0000256" key="1">
    <source>
        <dbReference type="ARBA" id="ARBA00001962"/>
    </source>
</evidence>
<feature type="domain" description="Flavodoxin-like" evidence="5">
    <location>
        <begin position="258"/>
        <end position="399"/>
    </location>
</feature>
<keyword evidence="3" id="KW-0813">Transport</keyword>
<dbReference type="InterPro" id="IPR036866">
    <property type="entry name" value="RibonucZ/Hydroxyglut_hydro"/>
</dbReference>
<evidence type="ECO:0000256" key="3">
    <source>
        <dbReference type="ARBA" id="ARBA00022448"/>
    </source>
</evidence>
<dbReference type="GO" id="GO:0010181">
    <property type="term" value="F:FMN binding"/>
    <property type="evidence" value="ECO:0007669"/>
    <property type="project" value="InterPro"/>
</dbReference>
<dbReference type="InterPro" id="IPR045761">
    <property type="entry name" value="ODP_dom"/>
</dbReference>
<dbReference type="InterPro" id="IPR016440">
    <property type="entry name" value="Rubredoxin-O_OxRdtase"/>
</dbReference>
<dbReference type="SMART" id="SM00849">
    <property type="entry name" value="Lactamase_B"/>
    <property type="match status" value="1"/>
</dbReference>
<evidence type="ECO:0000313" key="6">
    <source>
        <dbReference type="EMBL" id="NME27063.1"/>
    </source>
</evidence>
<dbReference type="Pfam" id="PF00258">
    <property type="entry name" value="Flavodoxin_1"/>
    <property type="match status" value="1"/>
</dbReference>
<dbReference type="GO" id="GO:0046872">
    <property type="term" value="F:metal ion binding"/>
    <property type="evidence" value="ECO:0007669"/>
    <property type="project" value="InterPro"/>
</dbReference>
<evidence type="ECO:0000313" key="7">
    <source>
        <dbReference type="Proteomes" id="UP000591071"/>
    </source>
</evidence>
<dbReference type="InterPro" id="IPR029039">
    <property type="entry name" value="Flavoprotein-like_sf"/>
</dbReference>
<dbReference type="InterPro" id="IPR051285">
    <property type="entry name" value="NADH_oxidoreductase_modular"/>
</dbReference>
<name>A0A848BXI3_9FIRM</name>
<dbReference type="EMBL" id="JABAFG010000001">
    <property type="protein sequence ID" value="NME27063.1"/>
    <property type="molecule type" value="Genomic_DNA"/>
</dbReference>
<protein>
    <submittedName>
        <fullName evidence="6">FprA family A-type flavoprotein</fullName>
    </submittedName>
</protein>
<organism evidence="6 7">
    <name type="scientific">Megasphaera hexanoica</name>
    <dbReference type="NCBI Taxonomy" id="1675036"/>
    <lineage>
        <taxon>Bacteria</taxon>
        <taxon>Bacillati</taxon>
        <taxon>Bacillota</taxon>
        <taxon>Negativicutes</taxon>
        <taxon>Veillonellales</taxon>
        <taxon>Veillonellaceae</taxon>
        <taxon>Megasphaera</taxon>
    </lineage>
</organism>
<comment type="similarity">
    <text evidence="2">In the N-terminal section; belongs to the zinc metallo-hydrolase group 3 family.</text>
</comment>
<dbReference type="InterPro" id="IPR001279">
    <property type="entry name" value="Metallo-B-lactamas"/>
</dbReference>
<dbReference type="Pfam" id="PF19583">
    <property type="entry name" value="ODP"/>
    <property type="match status" value="1"/>
</dbReference>
<comment type="cofactor">
    <cofactor evidence="1">
        <name>Fe cation</name>
        <dbReference type="ChEBI" id="CHEBI:24875"/>
    </cofactor>
</comment>
<dbReference type="InterPro" id="IPR008254">
    <property type="entry name" value="Flavodoxin/NO_synth"/>
</dbReference>
<evidence type="ECO:0000256" key="4">
    <source>
        <dbReference type="ARBA" id="ARBA00022982"/>
    </source>
</evidence>
<dbReference type="GO" id="GO:0016651">
    <property type="term" value="F:oxidoreductase activity, acting on NAD(P)H"/>
    <property type="evidence" value="ECO:0007669"/>
    <property type="project" value="UniProtKB-ARBA"/>
</dbReference>
<dbReference type="PROSITE" id="PS00201">
    <property type="entry name" value="FLAVODOXIN"/>
    <property type="match status" value="1"/>
</dbReference>
<dbReference type="SUPFAM" id="SSF52218">
    <property type="entry name" value="Flavoproteins"/>
    <property type="match status" value="1"/>
</dbReference>
<keyword evidence="4" id="KW-0249">Electron transport</keyword>
<dbReference type="CDD" id="cd07709">
    <property type="entry name" value="flavodiiron_proteins_MBL-fold"/>
    <property type="match status" value="1"/>
</dbReference>
<dbReference type="SUPFAM" id="SSF56281">
    <property type="entry name" value="Metallo-hydrolase/oxidoreductase"/>
    <property type="match status" value="1"/>
</dbReference>
<proteinExistence type="inferred from homology"/>
<dbReference type="GO" id="GO:0009055">
    <property type="term" value="F:electron transfer activity"/>
    <property type="evidence" value="ECO:0007669"/>
    <property type="project" value="InterPro"/>
</dbReference>
<dbReference type="PROSITE" id="PS50902">
    <property type="entry name" value="FLAVODOXIN_LIKE"/>
    <property type="match status" value="1"/>
</dbReference>
<dbReference type="PANTHER" id="PTHR32145:SF20">
    <property type="entry name" value="FLAVOPROTEIN"/>
    <property type="match status" value="1"/>
</dbReference>
<comment type="caution">
    <text evidence="6">The sequence shown here is derived from an EMBL/GenBank/DDBJ whole genome shotgun (WGS) entry which is preliminary data.</text>
</comment>
<gene>
    <name evidence="6" type="ORF">HF872_00265</name>
</gene>